<name>A0A7C9K5V3_9GAMM</name>
<reference evidence="1 2" key="1">
    <citation type="submission" date="2020-01" db="EMBL/GenBank/DDBJ databases">
        <title>Whole genome sequencing of Halomonas alkaliphila strain LS44.</title>
        <authorList>
            <person name="Kumar S."/>
            <person name="Paul D."/>
            <person name="Shouche Y."/>
            <person name="Suryavanshi M.V."/>
        </authorList>
    </citation>
    <scope>NUCLEOTIDE SEQUENCE [LARGE SCALE GENOMIC DNA]</scope>
    <source>
        <strain evidence="1 2">LS44</strain>
    </source>
</reference>
<dbReference type="Pfam" id="PF06366">
    <property type="entry name" value="FlhE"/>
    <property type="match status" value="1"/>
</dbReference>
<keyword evidence="1" id="KW-0969">Cilium</keyword>
<evidence type="ECO:0000313" key="1">
    <source>
        <dbReference type="EMBL" id="NDL70039.1"/>
    </source>
</evidence>
<accession>A0A7C9K5V3</accession>
<organism evidence="1 2">
    <name type="scientific">Vreelandella alkaliphila</name>
    <dbReference type="NCBI Taxonomy" id="272774"/>
    <lineage>
        <taxon>Bacteria</taxon>
        <taxon>Pseudomonadati</taxon>
        <taxon>Pseudomonadota</taxon>
        <taxon>Gammaproteobacteria</taxon>
        <taxon>Oceanospirillales</taxon>
        <taxon>Halomonadaceae</taxon>
        <taxon>Vreelandella</taxon>
    </lineage>
</organism>
<dbReference type="OrthoDB" id="7064581at2"/>
<dbReference type="RefSeq" id="WP_162217937.1">
    <property type="nucleotide sequence ID" value="NZ_JAAEHK010000005.1"/>
</dbReference>
<keyword evidence="1" id="KW-0966">Cell projection</keyword>
<evidence type="ECO:0000313" key="2">
    <source>
        <dbReference type="Proteomes" id="UP000480312"/>
    </source>
</evidence>
<protein>
    <submittedName>
        <fullName evidence="1">Flagellar protein FlhE</fullName>
    </submittedName>
</protein>
<sequence length="173" mass="19061">MRLLFYAFYARWNRVNKHRLHERPLKGHGEPVRLTAGAFILTTLNKSVLIFALSTLMGAAHAAVGSWSTQLPSVLVAMSDRASSSQPIVPPAMADVGDATIGRIYWRYQVPVGVPMNAWLCHSEQCVPLPTMRGATSALAGKQIDGPMHFRFALASGQHPVRVQELQVIVNYQ</sequence>
<gene>
    <name evidence="1" type="ORF">GPL32_05890</name>
</gene>
<comment type="caution">
    <text evidence="1">The sequence shown here is derived from an EMBL/GenBank/DDBJ whole genome shotgun (WGS) entry which is preliminary data.</text>
</comment>
<dbReference type="EMBL" id="JAAEHK010000005">
    <property type="protein sequence ID" value="NDL70039.1"/>
    <property type="molecule type" value="Genomic_DNA"/>
</dbReference>
<keyword evidence="1" id="KW-0282">Flagellum</keyword>
<dbReference type="AlphaFoldDB" id="A0A7C9K5V3"/>
<dbReference type="Proteomes" id="UP000480312">
    <property type="component" value="Unassembled WGS sequence"/>
</dbReference>
<dbReference type="InterPro" id="IPR009420">
    <property type="entry name" value="FlhE"/>
</dbReference>
<proteinExistence type="predicted"/>